<gene>
    <name evidence="1" type="ORF">Tco_1066214</name>
</gene>
<organism evidence="1 2">
    <name type="scientific">Tanacetum coccineum</name>
    <dbReference type="NCBI Taxonomy" id="301880"/>
    <lineage>
        <taxon>Eukaryota</taxon>
        <taxon>Viridiplantae</taxon>
        <taxon>Streptophyta</taxon>
        <taxon>Embryophyta</taxon>
        <taxon>Tracheophyta</taxon>
        <taxon>Spermatophyta</taxon>
        <taxon>Magnoliopsida</taxon>
        <taxon>eudicotyledons</taxon>
        <taxon>Gunneridae</taxon>
        <taxon>Pentapetalae</taxon>
        <taxon>asterids</taxon>
        <taxon>campanulids</taxon>
        <taxon>Asterales</taxon>
        <taxon>Asteraceae</taxon>
        <taxon>Asteroideae</taxon>
        <taxon>Anthemideae</taxon>
        <taxon>Anthemidinae</taxon>
        <taxon>Tanacetum</taxon>
    </lineage>
</organism>
<comment type="caution">
    <text evidence="1">The sequence shown here is derived from an EMBL/GenBank/DDBJ whole genome shotgun (WGS) entry which is preliminary data.</text>
</comment>
<name>A0ABQ5H9F6_9ASTR</name>
<dbReference type="EMBL" id="BQNB010019364">
    <property type="protein sequence ID" value="GJT84497.1"/>
    <property type="molecule type" value="Genomic_DNA"/>
</dbReference>
<evidence type="ECO:0000313" key="2">
    <source>
        <dbReference type="Proteomes" id="UP001151760"/>
    </source>
</evidence>
<evidence type="ECO:0000313" key="1">
    <source>
        <dbReference type="EMBL" id="GJT84497.1"/>
    </source>
</evidence>
<protein>
    <submittedName>
        <fullName evidence="1">Uncharacterized protein</fullName>
    </submittedName>
</protein>
<reference evidence="1" key="1">
    <citation type="journal article" date="2022" name="Int. J. Mol. Sci.">
        <title>Draft Genome of Tanacetum Coccineum: Genomic Comparison of Closely Related Tanacetum-Family Plants.</title>
        <authorList>
            <person name="Yamashiro T."/>
            <person name="Shiraishi A."/>
            <person name="Nakayama K."/>
            <person name="Satake H."/>
        </authorList>
    </citation>
    <scope>NUCLEOTIDE SEQUENCE</scope>
</reference>
<keyword evidence="2" id="KW-1185">Reference proteome</keyword>
<sequence>MGWSGALSAESYPGGLSGVHDSFCVELKKCFSRADVKVPLDGSVDENLRFVEEPIEIVERDVKKLKAKKRFHLD</sequence>
<dbReference type="Proteomes" id="UP001151760">
    <property type="component" value="Unassembled WGS sequence"/>
</dbReference>
<reference evidence="1" key="2">
    <citation type="submission" date="2022-01" db="EMBL/GenBank/DDBJ databases">
        <authorList>
            <person name="Yamashiro T."/>
            <person name="Shiraishi A."/>
            <person name="Satake H."/>
            <person name="Nakayama K."/>
        </authorList>
    </citation>
    <scope>NUCLEOTIDE SEQUENCE</scope>
</reference>
<accession>A0ABQ5H9F6</accession>
<proteinExistence type="predicted"/>